<dbReference type="HOGENOM" id="CLU_3328586_0_0_9"/>
<keyword evidence="2" id="KW-1185">Reference proteome</keyword>
<dbReference type="STRING" id="866895.HBHAL_1257"/>
<dbReference type="Proteomes" id="UP000007397">
    <property type="component" value="Chromosome"/>
</dbReference>
<proteinExistence type="predicted"/>
<dbReference type="KEGG" id="hhd:HBHAL_1257"/>
<reference evidence="1 2" key="1">
    <citation type="journal article" date="2013" name="Environ. Microbiol.">
        <title>Chloride and organic osmolytes: a hybrid strategy to cope with elevated salinities by the moderately halophilic, chloride-dependent bacterium Halobacillus halophilus.</title>
        <authorList>
            <person name="Saum S.H."/>
            <person name="Pfeiffer F."/>
            <person name="Palm P."/>
            <person name="Rampp M."/>
            <person name="Schuster S.C."/>
            <person name="Muller V."/>
            <person name="Oesterhelt D."/>
        </authorList>
    </citation>
    <scope>NUCLEOTIDE SEQUENCE [LARGE SCALE GENOMIC DNA]</scope>
    <source>
        <strain evidence="2">ATCC 35676 / DSM 2266 / JCM 20832 / KCTC 3685 / LMG 17431 / NBRC 102448 / NCIMB 2269</strain>
    </source>
</reference>
<dbReference type="AlphaFoldDB" id="I0JHL6"/>
<gene>
    <name evidence="1" type="ordered locus">HBHAL_1257</name>
</gene>
<protein>
    <submittedName>
        <fullName evidence="1">Uncharacterized protein</fullName>
    </submittedName>
</protein>
<accession>I0JHL6</accession>
<dbReference type="EMBL" id="HE717023">
    <property type="protein sequence ID" value="CCG43634.1"/>
    <property type="molecule type" value="Genomic_DNA"/>
</dbReference>
<sequence>MHLTAVEDAFDAMSSDHIDRDAADKVLLSIEKEKGICS</sequence>
<evidence type="ECO:0000313" key="2">
    <source>
        <dbReference type="Proteomes" id="UP000007397"/>
    </source>
</evidence>
<evidence type="ECO:0000313" key="1">
    <source>
        <dbReference type="EMBL" id="CCG43634.1"/>
    </source>
</evidence>
<organism evidence="1 2">
    <name type="scientific">Halobacillus halophilus (strain ATCC 35676 / DSM 2266 / JCM 20832 / KCTC 3685 / LMG 17431 / NBRC 102448 / NCIMB 2269)</name>
    <name type="common">Sporosarcina halophila</name>
    <dbReference type="NCBI Taxonomy" id="866895"/>
    <lineage>
        <taxon>Bacteria</taxon>
        <taxon>Bacillati</taxon>
        <taxon>Bacillota</taxon>
        <taxon>Bacilli</taxon>
        <taxon>Bacillales</taxon>
        <taxon>Bacillaceae</taxon>
        <taxon>Halobacillus</taxon>
    </lineage>
</organism>
<dbReference type="PATRIC" id="fig|866895.3.peg.260"/>
<name>I0JHL6_HALH3</name>